<dbReference type="SUPFAM" id="SSF161070">
    <property type="entry name" value="SNF-like"/>
    <property type="match status" value="1"/>
</dbReference>
<dbReference type="GO" id="GO:0006865">
    <property type="term" value="P:amino acid transport"/>
    <property type="evidence" value="ECO:0007669"/>
    <property type="project" value="TreeGrafter"/>
</dbReference>
<dbReference type="Pfam" id="PF00209">
    <property type="entry name" value="SNF"/>
    <property type="match status" value="2"/>
</dbReference>
<evidence type="ECO:0000256" key="7">
    <source>
        <dbReference type="ARBA" id="ARBA00022775"/>
    </source>
</evidence>
<proteinExistence type="inferred from homology"/>
<feature type="transmembrane region" description="Helical" evidence="17">
    <location>
        <begin position="561"/>
        <end position="582"/>
    </location>
</feature>
<dbReference type="GO" id="GO:0051583">
    <property type="term" value="P:dopamine uptake involved in synaptic transmission"/>
    <property type="evidence" value="ECO:0007669"/>
    <property type="project" value="TreeGrafter"/>
</dbReference>
<keyword evidence="7" id="KW-0532">Neurotransmitter transport</keyword>
<dbReference type="GO" id="GO:0015874">
    <property type="term" value="P:norepinephrine transport"/>
    <property type="evidence" value="ECO:0007669"/>
    <property type="project" value="TreeGrafter"/>
</dbReference>
<evidence type="ECO:0000256" key="6">
    <source>
        <dbReference type="ARBA" id="ARBA00022723"/>
    </source>
</evidence>
<dbReference type="PRINTS" id="PR00176">
    <property type="entry name" value="NANEUSMPORT"/>
</dbReference>
<evidence type="ECO:0000313" key="19">
    <source>
        <dbReference type="Proteomes" id="UP000440578"/>
    </source>
</evidence>
<keyword evidence="10 14" id="KW-0915">Sodium</keyword>
<evidence type="ECO:0000256" key="5">
    <source>
        <dbReference type="ARBA" id="ARBA00022692"/>
    </source>
</evidence>
<dbReference type="OrthoDB" id="6581954at2759"/>
<dbReference type="EMBL" id="VIIS01000371">
    <property type="protein sequence ID" value="KAF0309835.1"/>
    <property type="molecule type" value="Genomic_DNA"/>
</dbReference>
<keyword evidence="13" id="KW-0325">Glycoprotein</keyword>
<evidence type="ECO:0000256" key="3">
    <source>
        <dbReference type="ARBA" id="ARBA00022448"/>
    </source>
</evidence>
<feature type="binding site" evidence="14">
    <location>
        <position position="38"/>
    </location>
    <ligand>
        <name>Na(+)</name>
        <dbReference type="ChEBI" id="CHEBI:29101"/>
        <label>1</label>
    </ligand>
</feature>
<keyword evidence="9 17" id="KW-1133">Transmembrane helix</keyword>
<comment type="similarity">
    <text evidence="2 16">Belongs to the sodium:neurotransmitter symporter (SNF) (TC 2.A.22) family.</text>
</comment>
<dbReference type="GO" id="GO:0046872">
    <property type="term" value="F:metal ion binding"/>
    <property type="evidence" value="ECO:0007669"/>
    <property type="project" value="UniProtKB-KW"/>
</dbReference>
<evidence type="ECO:0000256" key="12">
    <source>
        <dbReference type="ARBA" id="ARBA00023157"/>
    </source>
</evidence>
<feature type="transmembrane region" description="Helical" evidence="17">
    <location>
        <begin position="329"/>
        <end position="349"/>
    </location>
</feature>
<evidence type="ECO:0000256" key="9">
    <source>
        <dbReference type="ARBA" id="ARBA00022989"/>
    </source>
</evidence>
<feature type="binding site" evidence="14">
    <location>
        <position position="400"/>
    </location>
    <ligand>
        <name>Na(+)</name>
        <dbReference type="ChEBI" id="CHEBI:29101"/>
        <label>1</label>
    </ligand>
</feature>
<feature type="binding site" evidence="14">
    <location>
        <position position="399"/>
    </location>
    <ligand>
        <name>Na(+)</name>
        <dbReference type="ChEBI" id="CHEBI:29101"/>
        <label>1</label>
    </ligand>
</feature>
<evidence type="ECO:0000256" key="1">
    <source>
        <dbReference type="ARBA" id="ARBA00004651"/>
    </source>
</evidence>
<feature type="binding site" evidence="14">
    <location>
        <position position="396"/>
    </location>
    <ligand>
        <name>Na(+)</name>
        <dbReference type="ChEBI" id="CHEBI:29101"/>
        <label>1</label>
    </ligand>
</feature>
<dbReference type="InterPro" id="IPR000175">
    <property type="entry name" value="Na/ntran_symport"/>
</dbReference>
<dbReference type="GO" id="GO:0032809">
    <property type="term" value="C:neuronal cell body membrane"/>
    <property type="evidence" value="ECO:0007669"/>
    <property type="project" value="TreeGrafter"/>
</dbReference>
<evidence type="ECO:0000256" key="13">
    <source>
        <dbReference type="ARBA" id="ARBA00023180"/>
    </source>
</evidence>
<dbReference type="PROSITE" id="PS00754">
    <property type="entry name" value="NA_NEUROTRAN_SYMP_2"/>
    <property type="match status" value="1"/>
</dbReference>
<evidence type="ECO:0000256" key="2">
    <source>
        <dbReference type="ARBA" id="ARBA00006459"/>
    </source>
</evidence>
<feature type="transmembrane region" description="Helical" evidence="17">
    <location>
        <begin position="425"/>
        <end position="450"/>
    </location>
</feature>
<keyword evidence="11 17" id="KW-0472">Membrane</keyword>
<comment type="caution">
    <text evidence="18">The sequence shown here is derived from an EMBL/GenBank/DDBJ whole genome shotgun (WGS) entry which is preliminary data.</text>
</comment>
<keyword evidence="12 15" id="KW-1015">Disulfide bond</keyword>
<feature type="transmembrane region" description="Helical" evidence="17">
    <location>
        <begin position="456"/>
        <end position="477"/>
    </location>
</feature>
<name>A0A6A4WSU2_AMPAM</name>
<keyword evidence="19" id="KW-1185">Reference proteome</keyword>
<dbReference type="PANTHER" id="PTHR11616:SF320">
    <property type="entry name" value="SODIUM-DEPENDENT NORADRENALINE TRANSPORTER"/>
    <property type="match status" value="1"/>
</dbReference>
<dbReference type="PROSITE" id="PS50267">
    <property type="entry name" value="NA_NEUROTRAN_SYMP_3"/>
    <property type="match status" value="1"/>
</dbReference>
<evidence type="ECO:0000256" key="4">
    <source>
        <dbReference type="ARBA" id="ARBA00022475"/>
    </source>
</evidence>
<protein>
    <recommendedName>
        <fullName evidence="16">Transporter</fullName>
    </recommendedName>
</protein>
<feature type="transmembrane region" description="Helical" evidence="17">
    <location>
        <begin position="254"/>
        <end position="271"/>
    </location>
</feature>
<evidence type="ECO:0000256" key="8">
    <source>
        <dbReference type="ARBA" id="ARBA00022847"/>
    </source>
</evidence>
<evidence type="ECO:0000256" key="10">
    <source>
        <dbReference type="ARBA" id="ARBA00023053"/>
    </source>
</evidence>
<feature type="binding site" evidence="14">
    <location>
        <position position="34"/>
    </location>
    <ligand>
        <name>Na(+)</name>
        <dbReference type="ChEBI" id="CHEBI:29101"/>
        <label>1</label>
    </ligand>
</feature>
<organism evidence="18 19">
    <name type="scientific">Amphibalanus amphitrite</name>
    <name type="common">Striped barnacle</name>
    <name type="synonym">Balanus amphitrite</name>
    <dbReference type="NCBI Taxonomy" id="1232801"/>
    <lineage>
        <taxon>Eukaryota</taxon>
        <taxon>Metazoa</taxon>
        <taxon>Ecdysozoa</taxon>
        <taxon>Arthropoda</taxon>
        <taxon>Crustacea</taxon>
        <taxon>Multicrustacea</taxon>
        <taxon>Cirripedia</taxon>
        <taxon>Thoracica</taxon>
        <taxon>Thoracicalcarea</taxon>
        <taxon>Balanomorpha</taxon>
        <taxon>Balanoidea</taxon>
        <taxon>Balanidae</taxon>
        <taxon>Amphibalaninae</taxon>
        <taxon>Amphibalanus</taxon>
    </lineage>
</organism>
<feature type="transmembrane region" description="Helical" evidence="17">
    <location>
        <begin position="99"/>
        <end position="121"/>
    </location>
</feature>
<feature type="transmembrane region" description="Helical" evidence="17">
    <location>
        <begin position="522"/>
        <end position="541"/>
    </location>
</feature>
<feature type="transmembrane region" description="Helical" evidence="17">
    <location>
        <begin position="55"/>
        <end position="79"/>
    </location>
</feature>
<dbReference type="PANTHER" id="PTHR11616">
    <property type="entry name" value="SODIUM/CHLORIDE DEPENDENT TRANSPORTER"/>
    <property type="match status" value="1"/>
</dbReference>
<keyword evidence="6 14" id="KW-0479">Metal-binding</keyword>
<dbReference type="Proteomes" id="UP000440578">
    <property type="component" value="Unassembled WGS sequence"/>
</dbReference>
<feature type="disulfide bond" evidence="15">
    <location>
        <begin position="137"/>
        <end position="146"/>
    </location>
</feature>
<sequence length="643" mass="70516">MGRRSLVPVADGDQVRETWGKKVDFLLSVIGFAVDLANVWRFPYLCYRNGGGAFLVPYGIMLVLGGIPLFFMELCIGQFNRKGAITCWGNLVPLFKGVGYAVVLIASYVDLFYNVILAWSLRYFFSSFTSKLPWTNCNNTWNTDHCVEVSRNFNVWSSLGEALRVPRKVGKSYPNETTIESGGNISLAEIDDGEDHNFTSPAEEYWMYNVLEIDKSGGITDLGVIKWDLALCLLAVYIICYFSLWKGISTSGKVVWFTALFPYVVLSILLVRGVTLPGALKGIQYYLYPDFSKLNQTSVSDDPGRTRCLPPCCHVTCDRACRDAIITSLINCGTSFVAGFVIFSVLGYMSHISGKPIESVAQEGPGLVFIVYPQAIATMPFAPLWAILFFMMLLTLGLDSSFGGSTAVITGLSDEFPIIHNNREIFIAILFTFDFLIGLICCTQGGFLVFQLLEKYVFGFSLLCAVFFEAIAVSYIYGKSQIYSLSADHKKFTQKSTILGVDRLVNDINEMIGFRPGLYWRLCWKFIGPIFICAMIIFTLIGHQPLAYKGYHFPDWCDGVGWLLALSSVSMIPGMAVYQIAITPGTLYQRIKIAITPAKDLAAAAGAGAGAAPGALTNGVSGSESGHTIKISDGSIPPGSTAV</sequence>
<feature type="binding site" evidence="14">
    <location>
        <position position="331"/>
    </location>
    <ligand>
        <name>Na(+)</name>
        <dbReference type="ChEBI" id="CHEBI:29101"/>
        <label>1</label>
    </ligand>
</feature>
<reference evidence="18 19" key="1">
    <citation type="submission" date="2019-07" db="EMBL/GenBank/DDBJ databases">
        <title>Draft genome assembly of a fouling barnacle, Amphibalanus amphitrite (Darwin, 1854): The first reference genome for Thecostraca.</title>
        <authorList>
            <person name="Kim W."/>
        </authorList>
    </citation>
    <scope>NUCLEOTIDE SEQUENCE [LARGE SCALE GENOMIC DNA]</scope>
    <source>
        <strain evidence="18">SNU_AA5</strain>
        <tissue evidence="18">Soma without cirri and trophi</tissue>
    </source>
</reference>
<keyword evidence="3 16" id="KW-0813">Transport</keyword>
<dbReference type="AlphaFoldDB" id="A0A6A4WSU2"/>
<feature type="transmembrane region" description="Helical" evidence="17">
    <location>
        <begin position="369"/>
        <end position="394"/>
    </location>
</feature>
<gene>
    <name evidence="18" type="primary">DAT_0</name>
    <name evidence="18" type="ORF">FJT64_019089</name>
</gene>
<dbReference type="GO" id="GO:0030424">
    <property type="term" value="C:axon"/>
    <property type="evidence" value="ECO:0007669"/>
    <property type="project" value="TreeGrafter"/>
</dbReference>
<keyword evidence="8 16" id="KW-0769">Symport</keyword>
<dbReference type="GO" id="GO:0042734">
    <property type="term" value="C:presynaptic membrane"/>
    <property type="evidence" value="ECO:0007669"/>
    <property type="project" value="TreeGrafter"/>
</dbReference>
<feature type="transmembrane region" description="Helical" evidence="17">
    <location>
        <begin position="229"/>
        <end position="248"/>
    </location>
</feature>
<accession>A0A6A4WSU2</accession>
<dbReference type="InterPro" id="IPR037272">
    <property type="entry name" value="SNS_sf"/>
</dbReference>
<feature type="binding site" evidence="14">
    <location>
        <position position="31"/>
    </location>
    <ligand>
        <name>Na(+)</name>
        <dbReference type="ChEBI" id="CHEBI:29101"/>
        <label>1</label>
    </ligand>
</feature>
<comment type="subcellular location">
    <subcellularLocation>
        <location evidence="1">Cell membrane</location>
        <topology evidence="1">Multi-pass membrane protein</topology>
    </subcellularLocation>
</comment>
<evidence type="ECO:0000256" key="16">
    <source>
        <dbReference type="RuleBase" id="RU003732"/>
    </source>
</evidence>
<evidence type="ECO:0000256" key="15">
    <source>
        <dbReference type="PIRSR" id="PIRSR600175-2"/>
    </source>
</evidence>
<keyword evidence="5 16" id="KW-0812">Transmembrane</keyword>
<dbReference type="GO" id="GO:0005330">
    <property type="term" value="F:dopamine:sodium symporter activity"/>
    <property type="evidence" value="ECO:0007669"/>
    <property type="project" value="TreeGrafter"/>
</dbReference>
<evidence type="ECO:0000256" key="14">
    <source>
        <dbReference type="PIRSR" id="PIRSR600175-1"/>
    </source>
</evidence>
<evidence type="ECO:0000256" key="17">
    <source>
        <dbReference type="SAM" id="Phobius"/>
    </source>
</evidence>
<evidence type="ECO:0000313" key="18">
    <source>
        <dbReference type="EMBL" id="KAF0309835.1"/>
    </source>
</evidence>
<evidence type="ECO:0000256" key="11">
    <source>
        <dbReference type="ARBA" id="ARBA00023136"/>
    </source>
</evidence>
<feature type="binding site" evidence="14">
    <location>
        <position position="33"/>
    </location>
    <ligand>
        <name>Na(+)</name>
        <dbReference type="ChEBI" id="CHEBI:29101"/>
        <label>1</label>
    </ligand>
</feature>
<dbReference type="PROSITE" id="PS00610">
    <property type="entry name" value="NA_NEUROTRAN_SYMP_1"/>
    <property type="match status" value="1"/>
</dbReference>
<keyword evidence="4" id="KW-1003">Cell membrane</keyword>